<gene>
    <name evidence="2" type="ORF">N802_09405</name>
</gene>
<dbReference type="InterPro" id="IPR014922">
    <property type="entry name" value="YdhG-like"/>
</dbReference>
<dbReference type="Gene3D" id="3.90.1150.200">
    <property type="match status" value="1"/>
</dbReference>
<evidence type="ECO:0000313" key="2">
    <source>
        <dbReference type="EMBL" id="KGN30331.1"/>
    </source>
</evidence>
<dbReference type="Pfam" id="PF08818">
    <property type="entry name" value="DUF1801"/>
    <property type="match status" value="1"/>
</dbReference>
<reference evidence="2 3" key="1">
    <citation type="submission" date="2013-08" db="EMBL/GenBank/DDBJ databases">
        <title>The genome sequence of Knoellia sinensis.</title>
        <authorList>
            <person name="Zhu W."/>
            <person name="Wang G."/>
        </authorList>
    </citation>
    <scope>NUCLEOTIDE SEQUENCE [LARGE SCALE GENOMIC DNA]</scope>
    <source>
        <strain evidence="2 3">KCTC 19936</strain>
    </source>
</reference>
<evidence type="ECO:0000259" key="1">
    <source>
        <dbReference type="Pfam" id="PF08818"/>
    </source>
</evidence>
<accession>A0A0A0J3W7</accession>
<dbReference type="EMBL" id="AVPJ01000020">
    <property type="protein sequence ID" value="KGN30331.1"/>
    <property type="molecule type" value="Genomic_DNA"/>
</dbReference>
<sequence length="122" mass="13407">MTNRNPDVDAWFATYENPQKDLVQAVRNVMLAADSRLGEVIKWKAPTFVYKGNVASFFPRATRHVTLMFHTGASLPDPQGIFSGEGETGRSVQIADRADLDAKSEALQGLVRAWIAARDGSN</sequence>
<dbReference type="AlphaFoldDB" id="A0A0A0J3W7"/>
<dbReference type="Proteomes" id="UP000030002">
    <property type="component" value="Unassembled WGS sequence"/>
</dbReference>
<proteinExistence type="predicted"/>
<organism evidence="2 3">
    <name type="scientific">Knoellia sinensis KCTC 19936</name>
    <dbReference type="NCBI Taxonomy" id="1385520"/>
    <lineage>
        <taxon>Bacteria</taxon>
        <taxon>Bacillati</taxon>
        <taxon>Actinomycetota</taxon>
        <taxon>Actinomycetes</taxon>
        <taxon>Micrococcales</taxon>
        <taxon>Intrasporangiaceae</taxon>
        <taxon>Knoellia</taxon>
    </lineage>
</organism>
<dbReference type="RefSeq" id="WP_052110124.1">
    <property type="nucleotide sequence ID" value="NZ_AVPJ01000020.1"/>
</dbReference>
<name>A0A0A0J3W7_9MICO</name>
<keyword evidence="3" id="KW-1185">Reference proteome</keyword>
<comment type="caution">
    <text evidence="2">The sequence shown here is derived from an EMBL/GenBank/DDBJ whole genome shotgun (WGS) entry which is preliminary data.</text>
</comment>
<protein>
    <recommendedName>
        <fullName evidence="1">YdhG-like domain-containing protein</fullName>
    </recommendedName>
</protein>
<dbReference type="SUPFAM" id="SSF159888">
    <property type="entry name" value="YdhG-like"/>
    <property type="match status" value="1"/>
</dbReference>
<evidence type="ECO:0000313" key="3">
    <source>
        <dbReference type="Proteomes" id="UP000030002"/>
    </source>
</evidence>
<feature type="domain" description="YdhG-like" evidence="1">
    <location>
        <begin position="20"/>
        <end position="115"/>
    </location>
</feature>
<dbReference type="OrthoDB" id="9811812at2"/>
<dbReference type="eggNOG" id="COG4430">
    <property type="taxonomic scope" value="Bacteria"/>
</dbReference>
<dbReference type="STRING" id="1385520.N802_09405"/>